<gene>
    <name evidence="2" type="ORF">CSSPTR1EN2_LOCUS16435</name>
</gene>
<reference evidence="2" key="1">
    <citation type="submission" date="2024-02" db="EMBL/GenBank/DDBJ databases">
        <authorList>
            <consortium name="ELIXIR-Norway"/>
            <consortium name="Elixir Norway"/>
        </authorList>
    </citation>
    <scope>NUCLEOTIDE SEQUENCE</scope>
</reference>
<sequence length="67" mass="7814">MSNLGLRFKVQDFKGFRRSLMQQSHVANLLMASVGSKEEQQQQHRRRKKISRDLRRVLPPLPALVSN</sequence>
<name>A0ABP0UIX8_9BRYO</name>
<dbReference type="EMBL" id="OZ019896">
    <property type="protein sequence ID" value="CAK9222816.1"/>
    <property type="molecule type" value="Genomic_DNA"/>
</dbReference>
<evidence type="ECO:0000313" key="2">
    <source>
        <dbReference type="EMBL" id="CAK9222816.1"/>
    </source>
</evidence>
<evidence type="ECO:0000313" key="3">
    <source>
        <dbReference type="Proteomes" id="UP001497512"/>
    </source>
</evidence>
<organism evidence="2 3">
    <name type="scientific">Sphagnum troendelagicum</name>
    <dbReference type="NCBI Taxonomy" id="128251"/>
    <lineage>
        <taxon>Eukaryota</taxon>
        <taxon>Viridiplantae</taxon>
        <taxon>Streptophyta</taxon>
        <taxon>Embryophyta</taxon>
        <taxon>Bryophyta</taxon>
        <taxon>Sphagnophytina</taxon>
        <taxon>Sphagnopsida</taxon>
        <taxon>Sphagnales</taxon>
        <taxon>Sphagnaceae</taxon>
        <taxon>Sphagnum</taxon>
    </lineage>
</organism>
<keyword evidence="3" id="KW-1185">Reference proteome</keyword>
<feature type="region of interest" description="Disordered" evidence="1">
    <location>
        <begin position="33"/>
        <end position="67"/>
    </location>
</feature>
<proteinExistence type="predicted"/>
<dbReference type="Proteomes" id="UP001497512">
    <property type="component" value="Chromosome 4"/>
</dbReference>
<evidence type="ECO:0000256" key="1">
    <source>
        <dbReference type="SAM" id="MobiDB-lite"/>
    </source>
</evidence>
<accession>A0ABP0UIX8</accession>
<protein>
    <submittedName>
        <fullName evidence="2">Uncharacterized protein</fullName>
    </submittedName>
</protein>